<reference evidence="2 3" key="1">
    <citation type="submission" date="2022-05" db="EMBL/GenBank/DDBJ databases">
        <authorList>
            <consortium name="Genoscope - CEA"/>
            <person name="William W."/>
        </authorList>
    </citation>
    <scope>NUCLEOTIDE SEQUENCE [LARGE SCALE GENOMIC DNA]</scope>
</reference>
<evidence type="ECO:0000313" key="2">
    <source>
        <dbReference type="EMBL" id="CAH3019234.1"/>
    </source>
</evidence>
<protein>
    <recommendedName>
        <fullName evidence="1">ARC105/Med15 mediator subunit C-terminal domain-containing protein</fullName>
    </recommendedName>
</protein>
<organism evidence="2 3">
    <name type="scientific">Porites evermanni</name>
    <dbReference type="NCBI Taxonomy" id="104178"/>
    <lineage>
        <taxon>Eukaryota</taxon>
        <taxon>Metazoa</taxon>
        <taxon>Cnidaria</taxon>
        <taxon>Anthozoa</taxon>
        <taxon>Hexacorallia</taxon>
        <taxon>Scleractinia</taxon>
        <taxon>Fungiina</taxon>
        <taxon>Poritidae</taxon>
        <taxon>Porites</taxon>
    </lineage>
</organism>
<gene>
    <name evidence="2" type="ORF">PEVE_00001869</name>
</gene>
<feature type="non-terminal residue" evidence="2">
    <location>
        <position position="1"/>
    </location>
</feature>
<keyword evidence="3" id="KW-1185">Reference proteome</keyword>
<proteinExistence type="predicted"/>
<evidence type="ECO:0000259" key="1">
    <source>
        <dbReference type="Pfam" id="PF21539"/>
    </source>
</evidence>
<accession>A0ABN8LTU7</accession>
<evidence type="ECO:0000313" key="3">
    <source>
        <dbReference type="Proteomes" id="UP001159427"/>
    </source>
</evidence>
<comment type="caution">
    <text evidence="2">The sequence shown here is derived from an EMBL/GenBank/DDBJ whole genome shotgun (WGS) entry which is preliminary data.</text>
</comment>
<dbReference type="Pfam" id="PF21539">
    <property type="entry name" value="Med15_C"/>
    <property type="match status" value="1"/>
</dbReference>
<dbReference type="EMBL" id="CALNXI010000110">
    <property type="protein sequence ID" value="CAH3019234.1"/>
    <property type="molecule type" value="Genomic_DNA"/>
</dbReference>
<feature type="domain" description="ARC105/Med15 mediator subunit C-terminal" evidence="1">
    <location>
        <begin position="1"/>
        <end position="69"/>
    </location>
</feature>
<sequence length="79" mass="8889">DDLNLPAVPPIEISVPSNYPYSSPECKTSNYNANPFLQKVQRQLSSRLQRMPEMYSVTSVLDAWESSIRLACKAEVTVN</sequence>
<dbReference type="InterPro" id="IPR048386">
    <property type="entry name" value="Med15_C"/>
</dbReference>
<dbReference type="Proteomes" id="UP001159427">
    <property type="component" value="Unassembled WGS sequence"/>
</dbReference>
<name>A0ABN8LTU7_9CNID</name>